<proteinExistence type="predicted"/>
<dbReference type="KEGG" id="njp:NEJAP_2939"/>
<dbReference type="Pfam" id="PF01494">
    <property type="entry name" value="FAD_binding_3"/>
    <property type="match status" value="1"/>
</dbReference>
<sequence length="388" mass="42395">MEIAILGGGIGGLSTAIALKQEGFDVDVYERHSCPTEIGAGIVCWPNASFVLEQLGVLDKVARVSGALSYMNRFSSSGESIGSLDINELSRLMRYPSYSIIRKDLMDILTQRALDLSIHVHYQHNVSWLSNDDGKTSVQFSNGTRIAPDIIIGADGRMNSIARKYVNEDNAPIYQGFINWIGVFESQSDIFTELSVSDYWGVGERFGIVPVSKTKAYWAGGVASKSIDRISPDAYKSELNTVFSGWPTIIGKVINGTPLASINKIYVHDHDPIKNWHKSNVVLLGDAAHSPLPTSGQGACQALEDAWHLVKCIKESRDDIPKAFTLFTERRLPKTSGITMGGRQLASSIFNENEAFCQQRNLASKNTDYKATVVGMAKGWASGLPISA</sequence>
<evidence type="ECO:0000256" key="2">
    <source>
        <dbReference type="ARBA" id="ARBA00023033"/>
    </source>
</evidence>
<evidence type="ECO:0000259" key="3">
    <source>
        <dbReference type="Pfam" id="PF01494"/>
    </source>
</evidence>
<evidence type="ECO:0000313" key="4">
    <source>
        <dbReference type="EMBL" id="BBB30879.1"/>
    </source>
</evidence>
<dbReference type="SUPFAM" id="SSF51905">
    <property type="entry name" value="FAD/NAD(P)-binding domain"/>
    <property type="match status" value="1"/>
</dbReference>
<evidence type="ECO:0000256" key="1">
    <source>
        <dbReference type="ARBA" id="ARBA00023002"/>
    </source>
</evidence>
<keyword evidence="1" id="KW-0560">Oxidoreductase</keyword>
<evidence type="ECO:0000313" key="5">
    <source>
        <dbReference type="Proteomes" id="UP000595332"/>
    </source>
</evidence>
<dbReference type="PANTHER" id="PTHR13789:SF309">
    <property type="entry name" value="PUTATIVE (AFU_ORTHOLOGUE AFUA_6G14510)-RELATED"/>
    <property type="match status" value="1"/>
</dbReference>
<gene>
    <name evidence="4" type="ORF">NEJAP_2939</name>
</gene>
<feature type="domain" description="FAD-binding" evidence="3">
    <location>
        <begin position="2"/>
        <end position="313"/>
    </location>
</feature>
<dbReference type="GO" id="GO:0004497">
    <property type="term" value="F:monooxygenase activity"/>
    <property type="evidence" value="ECO:0007669"/>
    <property type="project" value="UniProtKB-KW"/>
</dbReference>
<keyword evidence="5" id="KW-1185">Reference proteome</keyword>
<dbReference type="PRINTS" id="PR00420">
    <property type="entry name" value="RNGMNOXGNASE"/>
</dbReference>
<organism evidence="4 5">
    <name type="scientific">Neptunomonas japonica JAMM 1380</name>
    <dbReference type="NCBI Taxonomy" id="1441457"/>
    <lineage>
        <taxon>Bacteria</taxon>
        <taxon>Pseudomonadati</taxon>
        <taxon>Pseudomonadota</taxon>
        <taxon>Gammaproteobacteria</taxon>
        <taxon>Oceanospirillales</taxon>
        <taxon>Oceanospirillaceae</taxon>
        <taxon>Neptunomonas</taxon>
    </lineage>
</organism>
<dbReference type="GO" id="GO:0071949">
    <property type="term" value="F:FAD binding"/>
    <property type="evidence" value="ECO:0007669"/>
    <property type="project" value="InterPro"/>
</dbReference>
<dbReference type="Gene3D" id="3.50.50.60">
    <property type="entry name" value="FAD/NAD(P)-binding domain"/>
    <property type="match status" value="1"/>
</dbReference>
<dbReference type="EMBL" id="AP014546">
    <property type="protein sequence ID" value="BBB30879.1"/>
    <property type="molecule type" value="Genomic_DNA"/>
</dbReference>
<dbReference type="InterPro" id="IPR002938">
    <property type="entry name" value="FAD-bd"/>
</dbReference>
<reference evidence="4 5" key="1">
    <citation type="journal article" date="2008" name="Int. J. Syst. Evol. Microbiol.">
        <title>Neptunomonas japonica sp. nov., an Osedax japonicus symbiont-like bacterium isolated from sediment adjacent to sperm whale carcasses off Kagoshima, Japan.</title>
        <authorList>
            <person name="Miyazaki M."/>
            <person name="Nogi Y."/>
            <person name="Fujiwara Y."/>
            <person name="Kawato M."/>
            <person name="Kubokawa K."/>
            <person name="Horikoshi K."/>
        </authorList>
    </citation>
    <scope>NUCLEOTIDE SEQUENCE [LARGE SCALE GENOMIC DNA]</scope>
    <source>
        <strain evidence="4 5">JAMM 1380</strain>
    </source>
</reference>
<dbReference type="Proteomes" id="UP000595332">
    <property type="component" value="Chromosome"/>
</dbReference>
<protein>
    <submittedName>
        <fullName evidence="4">Monooxygenase, FAD-binding protein</fullName>
    </submittedName>
</protein>
<dbReference type="PANTHER" id="PTHR13789">
    <property type="entry name" value="MONOOXYGENASE"/>
    <property type="match status" value="1"/>
</dbReference>
<keyword evidence="2 4" id="KW-0503">Monooxygenase</keyword>
<dbReference type="InterPro" id="IPR036188">
    <property type="entry name" value="FAD/NAD-bd_sf"/>
</dbReference>
<accession>A0A7R6PE91</accession>
<dbReference type="InterPro" id="IPR050493">
    <property type="entry name" value="FAD-dep_Monooxygenase_BioMet"/>
</dbReference>
<dbReference type="AlphaFoldDB" id="A0A7R6PE91"/>
<name>A0A7R6PE91_9GAMM</name>
<dbReference type="RefSeq" id="WP_201348033.1">
    <property type="nucleotide sequence ID" value="NZ_AP014546.1"/>
</dbReference>